<dbReference type="PANTHER" id="PTHR12714">
    <property type="entry name" value="PROTEIN-S ISOPRENYLCYSTEINE O-METHYLTRANSFERASE"/>
    <property type="match status" value="1"/>
</dbReference>
<sequence length="179" mass="20547">MSNASGTALHPDHTQRWFIALVSLSVGCAFFALWFWLLPSWLGFRVDIPAVALWRWIAVIPSVLGFAVALRCVWDFGWTGRGTPAPMAPPRKLVVVGFYRYVRNPMYLGFFVGWAGLWIVFGRSSRTALEVTIIAVLIVVLFVRFYEEPTLRGKFGADYEEYCRNVHRWLPRLGPWINH</sequence>
<accession>A0A7G8BIS9</accession>
<evidence type="ECO:0000256" key="2">
    <source>
        <dbReference type="ARBA" id="ARBA00022692"/>
    </source>
</evidence>
<evidence type="ECO:0000256" key="1">
    <source>
        <dbReference type="ARBA" id="ARBA00004127"/>
    </source>
</evidence>
<dbReference type="Gene3D" id="1.20.120.1630">
    <property type="match status" value="1"/>
</dbReference>
<feature type="transmembrane region" description="Helical" evidence="5">
    <location>
        <begin position="127"/>
        <end position="146"/>
    </location>
</feature>
<keyword evidence="3 5" id="KW-1133">Transmembrane helix</keyword>
<organism evidence="6 7">
    <name type="scientific">Alloacidobacterium dinghuense</name>
    <dbReference type="NCBI Taxonomy" id="2763107"/>
    <lineage>
        <taxon>Bacteria</taxon>
        <taxon>Pseudomonadati</taxon>
        <taxon>Acidobacteriota</taxon>
        <taxon>Terriglobia</taxon>
        <taxon>Terriglobales</taxon>
        <taxon>Acidobacteriaceae</taxon>
        <taxon>Alloacidobacterium</taxon>
    </lineage>
</organism>
<dbReference type="InterPro" id="IPR007318">
    <property type="entry name" value="Phopholipid_MeTrfase"/>
</dbReference>
<dbReference type="AlphaFoldDB" id="A0A7G8BIS9"/>
<dbReference type="EMBL" id="CP060394">
    <property type="protein sequence ID" value="QNI32449.1"/>
    <property type="molecule type" value="Genomic_DNA"/>
</dbReference>
<proteinExistence type="predicted"/>
<gene>
    <name evidence="6" type="ORF">H7849_26360</name>
</gene>
<dbReference type="Pfam" id="PF04191">
    <property type="entry name" value="PEMT"/>
    <property type="match status" value="1"/>
</dbReference>
<evidence type="ECO:0000313" key="7">
    <source>
        <dbReference type="Proteomes" id="UP000515312"/>
    </source>
</evidence>
<dbReference type="GO" id="GO:0008168">
    <property type="term" value="F:methyltransferase activity"/>
    <property type="evidence" value="ECO:0007669"/>
    <property type="project" value="UniProtKB-KW"/>
</dbReference>
<keyword evidence="6" id="KW-0808">Transferase</keyword>
<keyword evidence="2 5" id="KW-0812">Transmembrane</keyword>
<reference evidence="6 7" key="1">
    <citation type="submission" date="2020-08" db="EMBL/GenBank/DDBJ databases">
        <title>Edaphobacter telluris sp. nov. and Acidobacterium dinghuensis sp. nov., two acidobacteria isolated from forest soil.</title>
        <authorList>
            <person name="Fu J."/>
            <person name="Qiu L."/>
        </authorList>
    </citation>
    <scope>NUCLEOTIDE SEQUENCE [LARGE SCALE GENOMIC DNA]</scope>
    <source>
        <strain evidence="6">4Y35</strain>
    </source>
</reference>
<dbReference type="GO" id="GO:0032259">
    <property type="term" value="P:methylation"/>
    <property type="evidence" value="ECO:0007669"/>
    <property type="project" value="UniProtKB-KW"/>
</dbReference>
<feature type="transmembrane region" description="Helical" evidence="5">
    <location>
        <begin position="101"/>
        <end position="121"/>
    </location>
</feature>
<keyword evidence="6" id="KW-0489">Methyltransferase</keyword>
<comment type="subcellular location">
    <subcellularLocation>
        <location evidence="1">Endomembrane system</location>
        <topology evidence="1">Multi-pass membrane protein</topology>
    </subcellularLocation>
</comment>
<dbReference type="RefSeq" id="WP_186743404.1">
    <property type="nucleotide sequence ID" value="NZ_CP060394.1"/>
</dbReference>
<keyword evidence="4 5" id="KW-0472">Membrane</keyword>
<feature type="transmembrane region" description="Helical" evidence="5">
    <location>
        <begin position="17"/>
        <end position="38"/>
    </location>
</feature>
<dbReference type="Proteomes" id="UP000515312">
    <property type="component" value="Chromosome"/>
</dbReference>
<name>A0A7G8BIS9_9BACT</name>
<feature type="transmembrane region" description="Helical" evidence="5">
    <location>
        <begin position="53"/>
        <end position="74"/>
    </location>
</feature>
<dbReference type="PANTHER" id="PTHR12714:SF24">
    <property type="entry name" value="SLR1182 PROTEIN"/>
    <property type="match status" value="1"/>
</dbReference>
<dbReference type="KEGG" id="adin:H7849_26360"/>
<dbReference type="GO" id="GO:0012505">
    <property type="term" value="C:endomembrane system"/>
    <property type="evidence" value="ECO:0007669"/>
    <property type="project" value="UniProtKB-SubCell"/>
</dbReference>
<keyword evidence="7" id="KW-1185">Reference proteome</keyword>
<evidence type="ECO:0000256" key="5">
    <source>
        <dbReference type="SAM" id="Phobius"/>
    </source>
</evidence>
<evidence type="ECO:0000256" key="4">
    <source>
        <dbReference type="ARBA" id="ARBA00023136"/>
    </source>
</evidence>
<protein>
    <submittedName>
        <fullName evidence="6">Isoprenylcysteine carboxylmethyltransferase family protein</fullName>
    </submittedName>
</protein>
<evidence type="ECO:0000256" key="3">
    <source>
        <dbReference type="ARBA" id="ARBA00022989"/>
    </source>
</evidence>
<evidence type="ECO:0000313" key="6">
    <source>
        <dbReference type="EMBL" id="QNI32449.1"/>
    </source>
</evidence>